<evidence type="ECO:0008006" key="2">
    <source>
        <dbReference type="Google" id="ProtNLM"/>
    </source>
</evidence>
<evidence type="ECO:0000313" key="1">
    <source>
        <dbReference type="EMBL" id="SVC93871.1"/>
    </source>
</evidence>
<gene>
    <name evidence="1" type="ORF">METZ01_LOCUS346725</name>
</gene>
<organism evidence="1">
    <name type="scientific">marine metagenome</name>
    <dbReference type="NCBI Taxonomy" id="408172"/>
    <lineage>
        <taxon>unclassified sequences</taxon>
        <taxon>metagenomes</taxon>
        <taxon>ecological metagenomes</taxon>
    </lineage>
</organism>
<feature type="non-terminal residue" evidence="1">
    <location>
        <position position="1"/>
    </location>
</feature>
<proteinExistence type="predicted"/>
<dbReference type="AlphaFoldDB" id="A0A382RBD6"/>
<sequence>INWLNNQTTADYGMLMGELVDSYAYCGGDFYEVVEFASEEFTVFPQWCDPEEVSVGDIDNDYGIMSESDCICDNYRIWDQVSGTCICNDGNPPVLENDEEAVVVFGGCESAVNEYGCDHTFDDETYLFEYCMATCGCEFIAGISETACEEGLSMYCPETCGVCSPEDVTFLENRHWSTLDLSYVANYLGFEIDSLHTDYGYCGDGSSDYETLGIRFIAMDDNYYQYFARERFKDFSNFLFETSGTSGQSIGIEGGFGVFGAFASDTLTRVLSP</sequence>
<name>A0A382RBD6_9ZZZZ</name>
<dbReference type="EMBL" id="UINC01119790">
    <property type="protein sequence ID" value="SVC93871.1"/>
    <property type="molecule type" value="Genomic_DNA"/>
</dbReference>
<reference evidence="1" key="1">
    <citation type="submission" date="2018-05" db="EMBL/GenBank/DDBJ databases">
        <authorList>
            <person name="Lanie J.A."/>
            <person name="Ng W.-L."/>
            <person name="Kazmierczak K.M."/>
            <person name="Andrzejewski T.M."/>
            <person name="Davidsen T.M."/>
            <person name="Wayne K.J."/>
            <person name="Tettelin H."/>
            <person name="Glass J.I."/>
            <person name="Rusch D."/>
            <person name="Podicherti R."/>
            <person name="Tsui H.-C.T."/>
            <person name="Winkler M.E."/>
        </authorList>
    </citation>
    <scope>NUCLEOTIDE SEQUENCE</scope>
</reference>
<protein>
    <recommendedName>
        <fullName evidence="2">ShKT domain-containing protein</fullName>
    </recommendedName>
</protein>
<accession>A0A382RBD6</accession>